<keyword evidence="3" id="KW-1185">Reference proteome</keyword>
<reference evidence="2" key="1">
    <citation type="journal article" date="2021" name="Nat. Commun.">
        <title>Genetic determinants of endophytism in the Arabidopsis root mycobiome.</title>
        <authorList>
            <person name="Mesny F."/>
            <person name="Miyauchi S."/>
            <person name="Thiergart T."/>
            <person name="Pickel B."/>
            <person name="Atanasova L."/>
            <person name="Karlsson M."/>
            <person name="Huettel B."/>
            <person name="Barry K.W."/>
            <person name="Haridas S."/>
            <person name="Chen C."/>
            <person name="Bauer D."/>
            <person name="Andreopoulos W."/>
            <person name="Pangilinan J."/>
            <person name="LaButti K."/>
            <person name="Riley R."/>
            <person name="Lipzen A."/>
            <person name="Clum A."/>
            <person name="Drula E."/>
            <person name="Henrissat B."/>
            <person name="Kohler A."/>
            <person name="Grigoriev I.V."/>
            <person name="Martin F.M."/>
            <person name="Hacquard S."/>
        </authorList>
    </citation>
    <scope>NUCLEOTIDE SEQUENCE</scope>
    <source>
        <strain evidence="2">MPI-SDFR-AT-0068</strain>
    </source>
</reference>
<proteinExistence type="predicted"/>
<keyword evidence="1" id="KW-0472">Membrane</keyword>
<dbReference type="AlphaFoldDB" id="A0A8K0S4Z5"/>
<keyword evidence="1" id="KW-1133">Transmembrane helix</keyword>
<dbReference type="EMBL" id="JAGPXF010000003">
    <property type="protein sequence ID" value="KAH7252414.1"/>
    <property type="molecule type" value="Genomic_DNA"/>
</dbReference>
<accession>A0A8K0S4Z5</accession>
<keyword evidence="1" id="KW-0812">Transmembrane</keyword>
<evidence type="ECO:0000313" key="2">
    <source>
        <dbReference type="EMBL" id="KAH7252414.1"/>
    </source>
</evidence>
<dbReference type="Proteomes" id="UP000813427">
    <property type="component" value="Unassembled WGS sequence"/>
</dbReference>
<sequence length="123" mass="14122">MPDSLDIAIPGPRHCSEQLESFHRRVSFMVYNLVRAAFVLDRGRIPFGVGRLGAIVSKYFAGPFFFLFLIDYFLKKRRLGRRSFVIEMNYEYRSISRAGRQAGDDTVTNRVQIRAQNKTRGGG</sequence>
<protein>
    <submittedName>
        <fullName evidence="2">Uncharacterized protein</fullName>
    </submittedName>
</protein>
<comment type="caution">
    <text evidence="2">The sequence shown here is derived from an EMBL/GenBank/DDBJ whole genome shotgun (WGS) entry which is preliminary data.</text>
</comment>
<evidence type="ECO:0000313" key="3">
    <source>
        <dbReference type="Proteomes" id="UP000813427"/>
    </source>
</evidence>
<gene>
    <name evidence="2" type="ORF">BKA59DRAFT_453638</name>
</gene>
<evidence type="ECO:0000256" key="1">
    <source>
        <dbReference type="SAM" id="Phobius"/>
    </source>
</evidence>
<organism evidence="2 3">
    <name type="scientific">Fusarium tricinctum</name>
    <dbReference type="NCBI Taxonomy" id="61284"/>
    <lineage>
        <taxon>Eukaryota</taxon>
        <taxon>Fungi</taxon>
        <taxon>Dikarya</taxon>
        <taxon>Ascomycota</taxon>
        <taxon>Pezizomycotina</taxon>
        <taxon>Sordariomycetes</taxon>
        <taxon>Hypocreomycetidae</taxon>
        <taxon>Hypocreales</taxon>
        <taxon>Nectriaceae</taxon>
        <taxon>Fusarium</taxon>
        <taxon>Fusarium tricinctum species complex</taxon>
    </lineage>
</organism>
<feature type="transmembrane region" description="Helical" evidence="1">
    <location>
        <begin position="52"/>
        <end position="74"/>
    </location>
</feature>
<name>A0A8K0S4Z5_9HYPO</name>